<name>A0A165D6U5_9APHY</name>
<dbReference type="STRING" id="1314785.A0A165D6U5"/>
<dbReference type="GeneID" id="63824195"/>
<sequence>MLGLEPQLLHSPFDASNSVEKDEAHWIKSTCDIPTINKEGKMYVGLDRTHFLSSSTQCHPYDASGNGYHHDEGVECSSSSDCPMQLIRTITSLVSSNLILQSLSHLHSPMQVQLYKKLFNVTETHLHKIGIIEAHDGTDTQAGNLV</sequence>
<accession>A0A165D6U5</accession>
<dbReference type="OrthoDB" id="329835at2759"/>
<organism evidence="1 2">
    <name type="scientific">Laetiporus sulphureus 93-53</name>
    <dbReference type="NCBI Taxonomy" id="1314785"/>
    <lineage>
        <taxon>Eukaryota</taxon>
        <taxon>Fungi</taxon>
        <taxon>Dikarya</taxon>
        <taxon>Basidiomycota</taxon>
        <taxon>Agaricomycotina</taxon>
        <taxon>Agaricomycetes</taxon>
        <taxon>Polyporales</taxon>
        <taxon>Laetiporus</taxon>
    </lineage>
</organism>
<keyword evidence="2" id="KW-1185">Reference proteome</keyword>
<evidence type="ECO:0000313" key="2">
    <source>
        <dbReference type="Proteomes" id="UP000076871"/>
    </source>
</evidence>
<dbReference type="Gene3D" id="3.40.47.10">
    <property type="match status" value="1"/>
</dbReference>
<dbReference type="InterPro" id="IPR016039">
    <property type="entry name" value="Thiolase-like"/>
</dbReference>
<dbReference type="Proteomes" id="UP000076871">
    <property type="component" value="Unassembled WGS sequence"/>
</dbReference>
<gene>
    <name evidence="1" type="ORF">LAESUDRAFT_715606</name>
</gene>
<reference evidence="1 2" key="1">
    <citation type="journal article" date="2016" name="Mol. Biol. Evol.">
        <title>Comparative Genomics of Early-Diverging Mushroom-Forming Fungi Provides Insights into the Origins of Lignocellulose Decay Capabilities.</title>
        <authorList>
            <person name="Nagy L.G."/>
            <person name="Riley R."/>
            <person name="Tritt A."/>
            <person name="Adam C."/>
            <person name="Daum C."/>
            <person name="Floudas D."/>
            <person name="Sun H."/>
            <person name="Yadav J.S."/>
            <person name="Pangilinan J."/>
            <person name="Larsson K.H."/>
            <person name="Matsuura K."/>
            <person name="Barry K."/>
            <person name="Labutti K."/>
            <person name="Kuo R."/>
            <person name="Ohm R.A."/>
            <person name="Bhattacharya S.S."/>
            <person name="Shirouzu T."/>
            <person name="Yoshinaga Y."/>
            <person name="Martin F.M."/>
            <person name="Grigoriev I.V."/>
            <person name="Hibbett D.S."/>
        </authorList>
    </citation>
    <scope>NUCLEOTIDE SEQUENCE [LARGE SCALE GENOMIC DNA]</scope>
    <source>
        <strain evidence="1 2">93-53</strain>
    </source>
</reference>
<protein>
    <submittedName>
        <fullName evidence="1">Uncharacterized protein</fullName>
    </submittedName>
</protein>
<dbReference type="EMBL" id="KV427637">
    <property type="protein sequence ID" value="KZT04261.1"/>
    <property type="molecule type" value="Genomic_DNA"/>
</dbReference>
<proteinExistence type="predicted"/>
<dbReference type="GO" id="GO:0016746">
    <property type="term" value="F:acyltransferase activity"/>
    <property type="evidence" value="ECO:0007669"/>
    <property type="project" value="InterPro"/>
</dbReference>
<evidence type="ECO:0000313" key="1">
    <source>
        <dbReference type="EMBL" id="KZT04261.1"/>
    </source>
</evidence>
<dbReference type="RefSeq" id="XP_040762001.1">
    <property type="nucleotide sequence ID" value="XM_040907166.1"/>
</dbReference>
<dbReference type="InParanoid" id="A0A165D6U5"/>
<dbReference type="AlphaFoldDB" id="A0A165D6U5"/>